<dbReference type="Proteomes" id="UP000221165">
    <property type="component" value="Unassembled WGS sequence"/>
</dbReference>
<proteinExistence type="predicted"/>
<keyword evidence="3" id="KW-1185">Reference proteome</keyword>
<dbReference type="AlphaFoldDB" id="A0A2C6KUI5"/>
<comment type="caution">
    <text evidence="2">The sequence shown here is derived from an EMBL/GenBank/DDBJ whole genome shotgun (WGS) entry which is preliminary data.</text>
</comment>
<dbReference type="EMBL" id="MIGC01002728">
    <property type="protein sequence ID" value="PHJ20529.1"/>
    <property type="molecule type" value="Genomic_DNA"/>
</dbReference>
<keyword evidence="1 2" id="KW-0812">Transmembrane</keyword>
<sequence>MMQVLQENNEVMTCVGSCLRVYNFELFEQANASIATFVAPDSRCRHCGGRCSSYASPTSLSPVVNPLFLSAANLNSLPCALQQSSYPVADPHVTMAVIYEAFRESRRIVDCIQQALTFCVSSSIFLSFFFLLNSLLLLP</sequence>
<evidence type="ECO:0000313" key="2">
    <source>
        <dbReference type="EMBL" id="PHJ20529.1"/>
    </source>
</evidence>
<gene>
    <name evidence="2" type="ORF">CSUI_005641</name>
</gene>
<dbReference type="GeneID" id="94429022"/>
<dbReference type="VEuPathDB" id="ToxoDB:CSUI_005641"/>
<dbReference type="PANTHER" id="PTHR13219:SF6">
    <property type="entry name" value="TRANSMEMBRANE PROTEIN 94"/>
    <property type="match status" value="1"/>
</dbReference>
<evidence type="ECO:0000313" key="3">
    <source>
        <dbReference type="Proteomes" id="UP000221165"/>
    </source>
</evidence>
<feature type="transmembrane region" description="Helical" evidence="1">
    <location>
        <begin position="115"/>
        <end position="138"/>
    </location>
</feature>
<dbReference type="PANTHER" id="PTHR13219">
    <property type="entry name" value="TRANSMEMBRANE PROTEIN 94"/>
    <property type="match status" value="1"/>
</dbReference>
<keyword evidence="1" id="KW-1133">Transmembrane helix</keyword>
<evidence type="ECO:0000256" key="1">
    <source>
        <dbReference type="SAM" id="Phobius"/>
    </source>
</evidence>
<dbReference type="OrthoDB" id="5568754at2759"/>
<name>A0A2C6KUI5_9APIC</name>
<protein>
    <submittedName>
        <fullName evidence="2">Transmembrane protein</fullName>
    </submittedName>
</protein>
<dbReference type="RefSeq" id="XP_067922217.1">
    <property type="nucleotide sequence ID" value="XM_068065811.1"/>
</dbReference>
<keyword evidence="1" id="KW-0472">Membrane</keyword>
<reference evidence="2 3" key="1">
    <citation type="journal article" date="2017" name="Int. J. Parasitol.">
        <title>The genome of the protozoan parasite Cystoisospora suis and a reverse vaccinology approach to identify vaccine candidates.</title>
        <authorList>
            <person name="Palmieri N."/>
            <person name="Shrestha A."/>
            <person name="Ruttkowski B."/>
            <person name="Beck T."/>
            <person name="Vogl C."/>
            <person name="Tomley F."/>
            <person name="Blake D.P."/>
            <person name="Joachim A."/>
        </authorList>
    </citation>
    <scope>NUCLEOTIDE SEQUENCE [LARGE SCALE GENOMIC DNA]</scope>
    <source>
        <strain evidence="2 3">Wien I</strain>
    </source>
</reference>
<accession>A0A2C6KUI5</accession>
<feature type="non-terminal residue" evidence="2">
    <location>
        <position position="139"/>
    </location>
</feature>
<dbReference type="InterPro" id="IPR039720">
    <property type="entry name" value="TMEM94"/>
</dbReference>
<organism evidence="2 3">
    <name type="scientific">Cystoisospora suis</name>
    <dbReference type="NCBI Taxonomy" id="483139"/>
    <lineage>
        <taxon>Eukaryota</taxon>
        <taxon>Sar</taxon>
        <taxon>Alveolata</taxon>
        <taxon>Apicomplexa</taxon>
        <taxon>Conoidasida</taxon>
        <taxon>Coccidia</taxon>
        <taxon>Eucoccidiorida</taxon>
        <taxon>Eimeriorina</taxon>
        <taxon>Sarcocystidae</taxon>
        <taxon>Cystoisospora</taxon>
    </lineage>
</organism>